<comment type="caution">
    <text evidence="1">The sequence shown here is derived from an EMBL/GenBank/DDBJ whole genome shotgun (WGS) entry which is preliminary data.</text>
</comment>
<proteinExistence type="predicted"/>
<reference evidence="1 2" key="1">
    <citation type="submission" date="2019-05" db="EMBL/GenBank/DDBJ databases">
        <authorList>
            <person name="Qu J.-H."/>
        </authorList>
    </citation>
    <scope>NUCLEOTIDE SEQUENCE [LARGE SCALE GENOMIC DNA]</scope>
    <source>
        <strain evidence="1 2">NS28</strain>
    </source>
</reference>
<keyword evidence="2" id="KW-1185">Reference proteome</keyword>
<dbReference type="Proteomes" id="UP000323994">
    <property type="component" value="Unassembled WGS sequence"/>
</dbReference>
<protein>
    <recommendedName>
        <fullName evidence="3">Circularly permuted type 2 ATP-grasp protein</fullName>
    </recommendedName>
</protein>
<name>A0A5M8QRX8_9BACT</name>
<gene>
    <name evidence="1" type="ORF">FEM33_19600</name>
</gene>
<dbReference type="RefSeq" id="WP_139013693.1">
    <property type="nucleotide sequence ID" value="NZ_VBSN01000059.1"/>
</dbReference>
<accession>A0A5M8QRX8</accession>
<evidence type="ECO:0000313" key="2">
    <source>
        <dbReference type="Proteomes" id="UP000323994"/>
    </source>
</evidence>
<dbReference type="EMBL" id="VBSN01000059">
    <property type="protein sequence ID" value="KAA6436932.1"/>
    <property type="molecule type" value="Genomic_DNA"/>
</dbReference>
<sequence>MQKEAREAYNQSFTENKYQEFLKAFEVDFPGQLDFRIAETPVFIPAELKNKIIQASGEIIDSLLSPDFKEKTDRAVPENESVPNENAHTSFLAIDFAVCRNESGELHPQLIELQGFPSIFGYQAYLSELFRKYFDIPADFHYCFGADSYEEYVNKLRSLIVAGDNPEQVILLEIFPEKQKTRIDFAITEQMLGVKAVCYTKLIREGRKLYYEDNGRKIQVKRIYNRLIFDDLKKYSGLETSYHFTDDVDVKWVGHPNWFYRISKFALPFLKSSFVPKTDFVSNFNGHYPADLENYVLKPLFSFAGSGVQLHVSEELLKTIPDPENYILQRKVNYEPVIQAPDGLVKCEIRMMYGWNDSAEKPELLISLSRLSRGEMIGVDYNKNFTWVGGSATFFEK</sequence>
<evidence type="ECO:0008006" key="3">
    <source>
        <dbReference type="Google" id="ProtNLM"/>
    </source>
</evidence>
<dbReference type="OrthoDB" id="108192at2"/>
<dbReference type="AlphaFoldDB" id="A0A5M8QRX8"/>
<evidence type="ECO:0000313" key="1">
    <source>
        <dbReference type="EMBL" id="KAA6436932.1"/>
    </source>
</evidence>
<organism evidence="1 2">
    <name type="scientific">Dyadobacter flavalbus</name>
    <dbReference type="NCBI Taxonomy" id="2579942"/>
    <lineage>
        <taxon>Bacteria</taxon>
        <taxon>Pseudomonadati</taxon>
        <taxon>Bacteroidota</taxon>
        <taxon>Cytophagia</taxon>
        <taxon>Cytophagales</taxon>
        <taxon>Spirosomataceae</taxon>
        <taxon>Dyadobacter</taxon>
    </lineage>
</organism>